<dbReference type="AlphaFoldDB" id="D5RIL0"/>
<sequence>MSILAHMPGVLAPDRPLRLVGPDHAPRLATSRTGTAMAQNAAGAWQAVAADTPRFHGTARRLLVEQARDNQIRNPRGEGAAAGTPGTLPTNVSVIGSSLGLSRSILGTGTEDGVPYLELRLFGTPNATSTYRLALEGTTTVAAAQGQSWALSSFLRLTGGTIPAAGVPQLALQQRDAGGASLGTPLTAEMTTPGGGSLALQRFVLSAALTQAATAALTPELRFPVQTGVPVDFTYRIGAPQLEQGRNASSLILPPIGAPAVGSRAAERLAWSPAGGFGPQGTLLIEAMLPQTALFGEHQGLFQLDDGSDANRILLRNTSGGATLFGVVDSGGATLAALAGGNVTAGLPFRAALAWAPGDQALCLNGGAVQTAAVALPTGLNRLLVGHGSTLLNRAANGEIAVLDYRPTRLSNAMLQALTV</sequence>
<feature type="region of interest" description="Disordered" evidence="1">
    <location>
        <begin position="67"/>
        <end position="89"/>
    </location>
</feature>
<dbReference type="OrthoDB" id="7260461at2"/>
<dbReference type="HOGENOM" id="CLU_675477_0_0_5"/>
<comment type="caution">
    <text evidence="2">The sequence shown here is derived from an EMBL/GenBank/DDBJ whole genome shotgun (WGS) entry which is preliminary data.</text>
</comment>
<accession>D5RIL0</accession>
<dbReference type="RefSeq" id="WP_007003979.1">
    <property type="nucleotide sequence ID" value="NZ_GG770778.1"/>
</dbReference>
<dbReference type="EMBL" id="ADVL01000157">
    <property type="protein sequence ID" value="EFH12864.1"/>
    <property type="molecule type" value="Genomic_DNA"/>
</dbReference>
<dbReference type="Proteomes" id="UP000005324">
    <property type="component" value="Unassembled WGS sequence"/>
</dbReference>
<evidence type="ECO:0000256" key="1">
    <source>
        <dbReference type="SAM" id="MobiDB-lite"/>
    </source>
</evidence>
<reference evidence="2 3" key="1">
    <citation type="submission" date="2010-04" db="EMBL/GenBank/DDBJ databases">
        <authorList>
            <person name="Qin X."/>
            <person name="Bachman B."/>
            <person name="Battles P."/>
            <person name="Bell A."/>
            <person name="Bess C."/>
            <person name="Bickham C."/>
            <person name="Chaboub L."/>
            <person name="Chen D."/>
            <person name="Coyle M."/>
            <person name="Deiros D.R."/>
            <person name="Dinh H."/>
            <person name="Forbes L."/>
            <person name="Fowler G."/>
            <person name="Francisco L."/>
            <person name="Fu Q."/>
            <person name="Gubbala S."/>
            <person name="Hale W."/>
            <person name="Han Y."/>
            <person name="Hemphill L."/>
            <person name="Highlander S.K."/>
            <person name="Hirani K."/>
            <person name="Hogues M."/>
            <person name="Jackson L."/>
            <person name="Jakkamsetti A."/>
            <person name="Javaid M."/>
            <person name="Jiang H."/>
            <person name="Korchina V."/>
            <person name="Kovar C."/>
            <person name="Lara F."/>
            <person name="Lee S."/>
            <person name="Mata R."/>
            <person name="Mathew T."/>
            <person name="Moen C."/>
            <person name="Morales K."/>
            <person name="Munidasa M."/>
            <person name="Nazareth L."/>
            <person name="Ngo R."/>
            <person name="Nguyen L."/>
            <person name="Okwuonu G."/>
            <person name="Ongeri F."/>
            <person name="Patil S."/>
            <person name="Petrosino J."/>
            <person name="Pham C."/>
            <person name="Pham P."/>
            <person name="Pu L.-L."/>
            <person name="Puazo M."/>
            <person name="Raj R."/>
            <person name="Reid J."/>
            <person name="Rouhana J."/>
            <person name="Saada N."/>
            <person name="Shang Y."/>
            <person name="Simmons D."/>
            <person name="Thornton R."/>
            <person name="Warren J."/>
            <person name="Weissenberger G."/>
            <person name="Zhang J."/>
            <person name="Zhang L."/>
            <person name="Zhou C."/>
            <person name="Zhu D."/>
            <person name="Muzny D."/>
            <person name="Worley K."/>
            <person name="Gibbs R."/>
        </authorList>
    </citation>
    <scope>NUCLEOTIDE SEQUENCE [LARGE SCALE GENOMIC DNA]</scope>
    <source>
        <strain evidence="2 3">ATCC 49957</strain>
    </source>
</reference>
<gene>
    <name evidence="2" type="ORF">HMPREF0731_0920</name>
</gene>
<organism evidence="2 3">
    <name type="scientific">Pseudoroseomonas cervicalis ATCC 49957</name>
    <dbReference type="NCBI Taxonomy" id="525371"/>
    <lineage>
        <taxon>Bacteria</taxon>
        <taxon>Pseudomonadati</taxon>
        <taxon>Pseudomonadota</taxon>
        <taxon>Alphaproteobacteria</taxon>
        <taxon>Acetobacterales</taxon>
        <taxon>Roseomonadaceae</taxon>
        <taxon>Roseomonas</taxon>
    </lineage>
</organism>
<evidence type="ECO:0000313" key="3">
    <source>
        <dbReference type="Proteomes" id="UP000005324"/>
    </source>
</evidence>
<proteinExistence type="predicted"/>
<evidence type="ECO:0000313" key="2">
    <source>
        <dbReference type="EMBL" id="EFH12864.1"/>
    </source>
</evidence>
<protein>
    <submittedName>
        <fullName evidence="2">Uncharacterized protein</fullName>
    </submittedName>
</protein>
<keyword evidence="3" id="KW-1185">Reference proteome</keyword>
<name>D5RIL0_9PROT</name>